<dbReference type="Pfam" id="PF03116">
    <property type="entry name" value="NQR2_RnfD_RnfE"/>
    <property type="match status" value="1"/>
</dbReference>
<dbReference type="PANTHER" id="PTHR30578:SF1">
    <property type="entry name" value="NA(+)-TRANSLOCATING NADH-QUINONE REDUCTASE SUBUNIT B"/>
    <property type="match status" value="1"/>
</dbReference>
<proteinExistence type="predicted"/>
<feature type="transmembrane region" description="Helical" evidence="9">
    <location>
        <begin position="88"/>
        <end position="106"/>
    </location>
</feature>
<organism evidence="10">
    <name type="scientific">marine sediment metagenome</name>
    <dbReference type="NCBI Taxonomy" id="412755"/>
    <lineage>
        <taxon>unclassified sequences</taxon>
        <taxon>metagenomes</taxon>
        <taxon>ecological metagenomes</taxon>
    </lineage>
</organism>
<dbReference type="PANTHER" id="PTHR30578">
    <property type="entry name" value="ELECTRON TRANSPORT COMPLEX PROTEIN RNFD"/>
    <property type="match status" value="1"/>
</dbReference>
<name>A0A0F9C2S3_9ZZZZ</name>
<evidence type="ECO:0000256" key="4">
    <source>
        <dbReference type="ARBA" id="ARBA00022643"/>
    </source>
</evidence>
<keyword evidence="7 9" id="KW-1133">Transmembrane helix</keyword>
<evidence type="ECO:0000256" key="6">
    <source>
        <dbReference type="ARBA" id="ARBA00022967"/>
    </source>
</evidence>
<evidence type="ECO:0000313" key="10">
    <source>
        <dbReference type="EMBL" id="KKL28479.1"/>
    </source>
</evidence>
<accession>A0A0F9C2S3</accession>
<dbReference type="InterPro" id="IPR004338">
    <property type="entry name" value="NqrB/RnfD"/>
</dbReference>
<keyword evidence="2" id="KW-0597">Phosphoprotein</keyword>
<comment type="caution">
    <text evidence="10">The sequence shown here is derived from an EMBL/GenBank/DDBJ whole genome shotgun (WGS) entry which is preliminary data.</text>
</comment>
<evidence type="ECO:0000256" key="8">
    <source>
        <dbReference type="ARBA" id="ARBA00023136"/>
    </source>
</evidence>
<dbReference type="EMBL" id="LAZR01035083">
    <property type="protein sequence ID" value="KKL28479.1"/>
    <property type="molecule type" value="Genomic_DNA"/>
</dbReference>
<keyword evidence="8 9" id="KW-0472">Membrane</keyword>
<keyword evidence="1" id="KW-0813">Transport</keyword>
<evidence type="ECO:0000256" key="3">
    <source>
        <dbReference type="ARBA" id="ARBA00022630"/>
    </source>
</evidence>
<keyword evidence="4" id="KW-0288">FMN</keyword>
<evidence type="ECO:0000256" key="1">
    <source>
        <dbReference type="ARBA" id="ARBA00022448"/>
    </source>
</evidence>
<reference evidence="10" key="1">
    <citation type="journal article" date="2015" name="Nature">
        <title>Complex archaea that bridge the gap between prokaryotes and eukaryotes.</title>
        <authorList>
            <person name="Spang A."/>
            <person name="Saw J.H."/>
            <person name="Jorgensen S.L."/>
            <person name="Zaremba-Niedzwiedzka K."/>
            <person name="Martijn J."/>
            <person name="Lind A.E."/>
            <person name="van Eijk R."/>
            <person name="Schleper C."/>
            <person name="Guy L."/>
            <person name="Ettema T.J."/>
        </authorList>
    </citation>
    <scope>NUCLEOTIDE SEQUENCE</scope>
</reference>
<feature type="transmembrane region" description="Helical" evidence="9">
    <location>
        <begin position="55"/>
        <end position="76"/>
    </location>
</feature>
<evidence type="ECO:0000256" key="7">
    <source>
        <dbReference type="ARBA" id="ARBA00022989"/>
    </source>
</evidence>
<feature type="non-terminal residue" evidence="10">
    <location>
        <position position="1"/>
    </location>
</feature>
<feature type="transmembrane region" description="Helical" evidence="9">
    <location>
        <begin position="31"/>
        <end position="49"/>
    </location>
</feature>
<keyword evidence="5 9" id="KW-0812">Transmembrane</keyword>
<evidence type="ECO:0000256" key="2">
    <source>
        <dbReference type="ARBA" id="ARBA00022553"/>
    </source>
</evidence>
<gene>
    <name evidence="10" type="ORF">LCGC14_2374710</name>
</gene>
<feature type="transmembrane region" description="Helical" evidence="9">
    <location>
        <begin position="6"/>
        <end position="24"/>
    </location>
</feature>
<evidence type="ECO:0000256" key="5">
    <source>
        <dbReference type="ARBA" id="ARBA00022692"/>
    </source>
</evidence>
<dbReference type="GO" id="GO:0005886">
    <property type="term" value="C:plasma membrane"/>
    <property type="evidence" value="ECO:0007669"/>
    <property type="project" value="TreeGrafter"/>
</dbReference>
<sequence length="141" mass="14760">GNTAGSLGETSALIILICGMYLLIKKTASFRIVLGGVTAFVVFQLLFRLTGVAGAAGPLSALLSGGFLFGIMFMATDPISASQTTNQGRWIFGAAVGMLTALIRTFSVWPEGITFAILLANMFAPLLDDLLKQAAGRVQSQ</sequence>
<protein>
    <submittedName>
        <fullName evidence="10">Uncharacterized protein</fullName>
    </submittedName>
</protein>
<keyword evidence="6" id="KW-1278">Translocase</keyword>
<keyword evidence="3" id="KW-0285">Flavoprotein</keyword>
<dbReference type="AlphaFoldDB" id="A0A0F9C2S3"/>
<dbReference type="GO" id="GO:0055085">
    <property type="term" value="P:transmembrane transport"/>
    <property type="evidence" value="ECO:0007669"/>
    <property type="project" value="InterPro"/>
</dbReference>
<evidence type="ECO:0000256" key="9">
    <source>
        <dbReference type="SAM" id="Phobius"/>
    </source>
</evidence>